<keyword evidence="12" id="KW-0249">Electron transport</keyword>
<evidence type="ECO:0000256" key="15">
    <source>
        <dbReference type="ARBA" id="ARBA00023136"/>
    </source>
</evidence>
<dbReference type="CDD" id="cd03495">
    <property type="entry name" value="SQR_TypeC_SdhD_like"/>
    <property type="match status" value="1"/>
</dbReference>
<keyword evidence="8" id="KW-0816">Tricarboxylic acid cycle</keyword>
<evidence type="ECO:0000313" key="19">
    <source>
        <dbReference type="Proteomes" id="UP000050497"/>
    </source>
</evidence>
<comment type="cofactor">
    <cofactor evidence="1">
        <name>heme</name>
        <dbReference type="ChEBI" id="CHEBI:30413"/>
    </cofactor>
</comment>
<dbReference type="NCBIfam" id="TIGR02968">
    <property type="entry name" value="succ_dehyd_anc"/>
    <property type="match status" value="1"/>
</dbReference>
<feature type="transmembrane region" description="Helical" evidence="16">
    <location>
        <begin position="39"/>
        <end position="58"/>
    </location>
</feature>
<gene>
    <name evidence="17" type="primary">sdhD</name>
    <name evidence="18" type="ORF">GA0071312_1504</name>
    <name evidence="17" type="ORF">HLUCCO17_14295</name>
</gene>
<evidence type="ECO:0000256" key="12">
    <source>
        <dbReference type="ARBA" id="ARBA00022982"/>
    </source>
</evidence>
<evidence type="ECO:0000256" key="5">
    <source>
        <dbReference type="ARBA" id="ARBA00011558"/>
    </source>
</evidence>
<keyword evidence="11" id="KW-0479">Metal-binding</keyword>
<comment type="function">
    <text evidence="2">Membrane-anchoring subunit of succinate dehydrogenase (SDH).</text>
</comment>
<proteinExistence type="predicted"/>
<evidence type="ECO:0000256" key="13">
    <source>
        <dbReference type="ARBA" id="ARBA00022989"/>
    </source>
</evidence>
<evidence type="ECO:0000256" key="1">
    <source>
        <dbReference type="ARBA" id="ARBA00001971"/>
    </source>
</evidence>
<evidence type="ECO:0000256" key="10">
    <source>
        <dbReference type="ARBA" id="ARBA00022692"/>
    </source>
</evidence>
<reference evidence="18 20" key="2">
    <citation type="submission" date="2016-08" db="EMBL/GenBank/DDBJ databases">
        <authorList>
            <person name="Varghese N."/>
            <person name="Submissions Spin"/>
        </authorList>
    </citation>
    <scope>NUCLEOTIDE SEQUENCE [LARGE SCALE GENOMIC DNA]</scope>
    <source>
        <strain evidence="18 20">HL-109</strain>
    </source>
</reference>
<dbReference type="Proteomes" id="UP000050497">
    <property type="component" value="Unassembled WGS sequence"/>
</dbReference>
<evidence type="ECO:0000256" key="16">
    <source>
        <dbReference type="SAM" id="Phobius"/>
    </source>
</evidence>
<evidence type="ECO:0000313" key="20">
    <source>
        <dbReference type="Proteomes" id="UP000182800"/>
    </source>
</evidence>
<dbReference type="SUPFAM" id="SSF81343">
    <property type="entry name" value="Fumarate reductase respiratory complex transmembrane subunits"/>
    <property type="match status" value="1"/>
</dbReference>
<evidence type="ECO:0000256" key="3">
    <source>
        <dbReference type="ARBA" id="ARBA00004141"/>
    </source>
</evidence>
<evidence type="ECO:0000256" key="14">
    <source>
        <dbReference type="ARBA" id="ARBA00023004"/>
    </source>
</evidence>
<keyword evidence="9" id="KW-0349">Heme</keyword>
<dbReference type="AlphaFoldDB" id="A0A0P8BJL5"/>
<evidence type="ECO:0000256" key="8">
    <source>
        <dbReference type="ARBA" id="ARBA00022532"/>
    </source>
</evidence>
<comment type="caution">
    <text evidence="17">The sequence shown here is derived from an EMBL/GenBank/DDBJ whole genome shotgun (WGS) entry which is preliminary data.</text>
</comment>
<dbReference type="GO" id="GO:0046872">
    <property type="term" value="F:metal ion binding"/>
    <property type="evidence" value="ECO:0007669"/>
    <property type="project" value="UniProtKB-KW"/>
</dbReference>
<sequence>MAENRFDTGTSIRTPMARARGLGASGGGTEHFWQQRITAVANALLVFPFIIILAMTVGRPYEDAVAIMSHPLAAILSALFVISIAIHMRLGMQIVIEDYVHGKGAKVVALLANTFFVIAVSAASLYAILKIGLSPLL</sequence>
<dbReference type="InterPro" id="IPR000701">
    <property type="entry name" value="SuccDH_FuR_B_TM-su"/>
</dbReference>
<evidence type="ECO:0000256" key="4">
    <source>
        <dbReference type="ARBA" id="ARBA00005163"/>
    </source>
</evidence>
<keyword evidence="15 16" id="KW-0472">Membrane</keyword>
<protein>
    <recommendedName>
        <fullName evidence="6">Succinate dehydrogenase hydrophobic membrane anchor subunit</fullName>
    </recommendedName>
</protein>
<keyword evidence="7" id="KW-0813">Transport</keyword>
<dbReference type="GO" id="GO:0006099">
    <property type="term" value="P:tricarboxylic acid cycle"/>
    <property type="evidence" value="ECO:0007669"/>
    <property type="project" value="UniProtKB-UniPathway"/>
</dbReference>
<accession>A0A0P8BJL5</accession>
<evidence type="ECO:0000256" key="11">
    <source>
        <dbReference type="ARBA" id="ARBA00022723"/>
    </source>
</evidence>
<keyword evidence="13 16" id="KW-1133">Transmembrane helix</keyword>
<name>A0A0P8BJL5_9HYPH</name>
<dbReference type="RefSeq" id="WP_074444452.1">
    <property type="nucleotide sequence ID" value="NZ_FMBM01000002.1"/>
</dbReference>
<reference evidence="17 19" key="1">
    <citation type="submission" date="2015-09" db="EMBL/GenBank/DDBJ databases">
        <title>Identification and resolution of microdiversity through metagenomic sequencing of parallel consortia.</title>
        <authorList>
            <person name="Nelson W.C."/>
            <person name="Romine M.F."/>
            <person name="Lindemann S.R."/>
        </authorList>
    </citation>
    <scope>NUCLEOTIDE SEQUENCE [LARGE SCALE GENOMIC DNA]</scope>
    <source>
        <strain evidence="17">HL-109</strain>
    </source>
</reference>
<dbReference type="Proteomes" id="UP000182800">
    <property type="component" value="Unassembled WGS sequence"/>
</dbReference>
<dbReference type="GO" id="GO:0016020">
    <property type="term" value="C:membrane"/>
    <property type="evidence" value="ECO:0007669"/>
    <property type="project" value="UniProtKB-SubCell"/>
</dbReference>
<feature type="transmembrane region" description="Helical" evidence="16">
    <location>
        <begin position="107"/>
        <end position="129"/>
    </location>
</feature>
<evidence type="ECO:0000313" key="18">
    <source>
        <dbReference type="EMBL" id="SCC80455.1"/>
    </source>
</evidence>
<dbReference type="STRING" id="1653334.GA0071312_1504"/>
<dbReference type="InterPro" id="IPR014312">
    <property type="entry name" value="Succ_DH_anchor"/>
</dbReference>
<dbReference type="Gene3D" id="1.20.1300.10">
    <property type="entry name" value="Fumarate reductase/succinate dehydrogenase, transmembrane subunit"/>
    <property type="match status" value="1"/>
</dbReference>
<feature type="transmembrane region" description="Helical" evidence="16">
    <location>
        <begin position="64"/>
        <end position="86"/>
    </location>
</feature>
<dbReference type="OrthoDB" id="9809280at2"/>
<dbReference type="UniPathway" id="UPA00223"/>
<evidence type="ECO:0000256" key="7">
    <source>
        <dbReference type="ARBA" id="ARBA00022448"/>
    </source>
</evidence>
<evidence type="ECO:0000256" key="6">
    <source>
        <dbReference type="ARBA" id="ARBA00019425"/>
    </source>
</evidence>
<evidence type="ECO:0000313" key="17">
    <source>
        <dbReference type="EMBL" id="KPQ09599.1"/>
    </source>
</evidence>
<evidence type="ECO:0000256" key="2">
    <source>
        <dbReference type="ARBA" id="ARBA00004050"/>
    </source>
</evidence>
<dbReference type="EMBL" id="LJSX01000025">
    <property type="protein sequence ID" value="KPQ09599.1"/>
    <property type="molecule type" value="Genomic_DNA"/>
</dbReference>
<dbReference type="GO" id="GO:0020037">
    <property type="term" value="F:heme binding"/>
    <property type="evidence" value="ECO:0007669"/>
    <property type="project" value="InterPro"/>
</dbReference>
<dbReference type="PATRIC" id="fig|1653334.4.peg.565"/>
<organism evidence="17 19">
    <name type="scientific">Saliniramus fredricksonii</name>
    <dbReference type="NCBI Taxonomy" id="1653334"/>
    <lineage>
        <taxon>Bacteria</taxon>
        <taxon>Pseudomonadati</taxon>
        <taxon>Pseudomonadota</taxon>
        <taxon>Alphaproteobacteria</taxon>
        <taxon>Hyphomicrobiales</taxon>
        <taxon>Salinarimonadaceae</taxon>
        <taxon>Saliniramus</taxon>
    </lineage>
</organism>
<keyword evidence="14" id="KW-0408">Iron</keyword>
<dbReference type="EMBL" id="FMBM01000002">
    <property type="protein sequence ID" value="SCC80455.1"/>
    <property type="molecule type" value="Genomic_DNA"/>
</dbReference>
<dbReference type="Pfam" id="PF01127">
    <property type="entry name" value="Sdh_cyt"/>
    <property type="match status" value="1"/>
</dbReference>
<keyword evidence="20" id="KW-1185">Reference proteome</keyword>
<dbReference type="InterPro" id="IPR034804">
    <property type="entry name" value="SQR/QFR_C/D"/>
</dbReference>
<comment type="pathway">
    <text evidence="4">Carbohydrate metabolism; tricarboxylic acid cycle.</text>
</comment>
<comment type="subunit">
    <text evidence="5">Part of an enzyme complex containing four subunits: a flavoprotein, an iron-sulfur protein, plus two membrane-anchoring proteins, SdhC and SdhD.</text>
</comment>
<keyword evidence="10 16" id="KW-0812">Transmembrane</keyword>
<evidence type="ECO:0000256" key="9">
    <source>
        <dbReference type="ARBA" id="ARBA00022617"/>
    </source>
</evidence>
<comment type="subcellular location">
    <subcellularLocation>
        <location evidence="3">Membrane</location>
        <topology evidence="3">Multi-pass membrane protein</topology>
    </subcellularLocation>
</comment>